<name>A0ACC0IZ55_9ERIC</name>
<keyword evidence="2" id="KW-1185">Reference proteome</keyword>
<proteinExistence type="predicted"/>
<sequence length="352" mass="40139">MMPLEKTTQNVTVNTSDAVTRPGPSKTTGPKMKEICNEAENGGYGPWTLVTTKRKFQQRKSKLEAHSYRSNRFTGLPLNQEQGESSGGPNKSEAQGKYVDPDLEPQPILMQPAQVMDMDLPKLMKKRFLVFGPRNSAKSPISEMGAKAKKAMMKKLTKGSSQKDESADFLPLEGGPGHKLPKSETTENKATVLYIGRIPHGFYENEMEGFFKQFGTIKKLRLAKNKKTGKSKHFGFIEFESPEVAKIVSECMHNYLMFEHMLQVHLIPPERVHPKLWKGPSRWHKPVDWVQIERKRHNKERTLEEHKKLVGEILKRDQKKRKKIEAAGIDYECPEIVGSNQPASKKIRFEED</sequence>
<dbReference type="Proteomes" id="UP001060215">
    <property type="component" value="Chromosome 1"/>
</dbReference>
<evidence type="ECO:0000313" key="2">
    <source>
        <dbReference type="Proteomes" id="UP001060215"/>
    </source>
</evidence>
<reference evidence="1 2" key="1">
    <citation type="journal article" date="2022" name="Plant J.">
        <title>Chromosome-level genome of Camellia lanceoleosa provides a valuable resource for understanding genome evolution and self-incompatibility.</title>
        <authorList>
            <person name="Gong W."/>
            <person name="Xiao S."/>
            <person name="Wang L."/>
            <person name="Liao Z."/>
            <person name="Chang Y."/>
            <person name="Mo W."/>
            <person name="Hu G."/>
            <person name="Li W."/>
            <person name="Zhao G."/>
            <person name="Zhu H."/>
            <person name="Hu X."/>
            <person name="Ji K."/>
            <person name="Xiang X."/>
            <person name="Song Q."/>
            <person name="Yuan D."/>
            <person name="Jin S."/>
            <person name="Zhang L."/>
        </authorList>
    </citation>
    <scope>NUCLEOTIDE SEQUENCE [LARGE SCALE GENOMIC DNA]</scope>
    <source>
        <strain evidence="1">SQ_2022a</strain>
    </source>
</reference>
<protein>
    <submittedName>
        <fullName evidence="1">MKI67 FHA domain-interacting nucleolar phosphoprotein-like</fullName>
    </submittedName>
</protein>
<evidence type="ECO:0000313" key="1">
    <source>
        <dbReference type="EMBL" id="KAI8030511.1"/>
    </source>
</evidence>
<comment type="caution">
    <text evidence="1">The sequence shown here is derived from an EMBL/GenBank/DDBJ whole genome shotgun (WGS) entry which is preliminary data.</text>
</comment>
<organism evidence="1 2">
    <name type="scientific">Camellia lanceoleosa</name>
    <dbReference type="NCBI Taxonomy" id="1840588"/>
    <lineage>
        <taxon>Eukaryota</taxon>
        <taxon>Viridiplantae</taxon>
        <taxon>Streptophyta</taxon>
        <taxon>Embryophyta</taxon>
        <taxon>Tracheophyta</taxon>
        <taxon>Spermatophyta</taxon>
        <taxon>Magnoliopsida</taxon>
        <taxon>eudicotyledons</taxon>
        <taxon>Gunneridae</taxon>
        <taxon>Pentapetalae</taxon>
        <taxon>asterids</taxon>
        <taxon>Ericales</taxon>
        <taxon>Theaceae</taxon>
        <taxon>Camellia</taxon>
    </lineage>
</organism>
<accession>A0ACC0IZ55</accession>
<dbReference type="EMBL" id="CM045758">
    <property type="protein sequence ID" value="KAI8030511.1"/>
    <property type="molecule type" value="Genomic_DNA"/>
</dbReference>
<gene>
    <name evidence="1" type="ORF">LOK49_LG01G00408</name>
</gene>